<dbReference type="CDD" id="cd07783">
    <property type="entry name" value="ASKHA_NBD_FGGY_SePSK_AtXK1-like"/>
    <property type="match status" value="1"/>
</dbReference>
<feature type="domain" description="Carbohydrate kinase FGGY N-terminal" evidence="4">
    <location>
        <begin position="5"/>
        <end position="239"/>
    </location>
</feature>
<reference evidence="6 7" key="1">
    <citation type="submission" date="2016-11" db="EMBL/GenBank/DDBJ databases">
        <authorList>
            <person name="Jaros S."/>
            <person name="Januszkiewicz K."/>
            <person name="Wedrychowicz H."/>
        </authorList>
    </citation>
    <scope>NUCLEOTIDE SEQUENCE [LARGE SCALE GENOMIC DNA]</scope>
    <source>
        <strain evidence="6 7">DSM 24787</strain>
    </source>
</reference>
<dbReference type="Proteomes" id="UP000185003">
    <property type="component" value="Unassembled WGS sequence"/>
</dbReference>
<dbReference type="EMBL" id="FSRA01000001">
    <property type="protein sequence ID" value="SIN73352.1"/>
    <property type="molecule type" value="Genomic_DNA"/>
</dbReference>
<comment type="similarity">
    <text evidence="1">Belongs to the FGGY kinase family.</text>
</comment>
<dbReference type="OrthoDB" id="9805576at2"/>
<dbReference type="InterPro" id="IPR050406">
    <property type="entry name" value="FGGY_Carb_Kinase"/>
</dbReference>
<keyword evidence="7" id="KW-1185">Reference proteome</keyword>
<organism evidence="6 7">
    <name type="scientific">Chitinophaga niabensis</name>
    <dbReference type="NCBI Taxonomy" id="536979"/>
    <lineage>
        <taxon>Bacteria</taxon>
        <taxon>Pseudomonadati</taxon>
        <taxon>Bacteroidota</taxon>
        <taxon>Chitinophagia</taxon>
        <taxon>Chitinophagales</taxon>
        <taxon>Chitinophagaceae</taxon>
        <taxon>Chitinophaga</taxon>
    </lineage>
</organism>
<evidence type="ECO:0000256" key="2">
    <source>
        <dbReference type="ARBA" id="ARBA00022679"/>
    </source>
</evidence>
<dbReference type="GO" id="GO:0016301">
    <property type="term" value="F:kinase activity"/>
    <property type="evidence" value="ECO:0007669"/>
    <property type="project" value="UniProtKB-KW"/>
</dbReference>
<accession>A0A1N6DRD8</accession>
<dbReference type="PIRSF" id="PIRSF000538">
    <property type="entry name" value="GlpK"/>
    <property type="match status" value="1"/>
</dbReference>
<dbReference type="SUPFAM" id="SSF53067">
    <property type="entry name" value="Actin-like ATPase domain"/>
    <property type="match status" value="2"/>
</dbReference>
<protein>
    <submittedName>
        <fullName evidence="6">Sugar (Pentulose or hexulose) kinase</fullName>
    </submittedName>
</protein>
<dbReference type="InterPro" id="IPR043129">
    <property type="entry name" value="ATPase_NBD"/>
</dbReference>
<sequence>MDSFIGIDIGTQGARVVLMDAAGNLLGSEEEQFPLSAGSREEQSPAEWWDACLRSLQLLLADKDKSNIKAIAVTSTSGTVIPVDKQYAPLHNAIMYSDGRQTAEGALCKEKAMQYQPQGYTAFNTTSGLPKMLWFINNHPEKAAQLHKFIHAADFITGKLSGNYDVTDFTNVLKSGYDVAAQRWPEYIWETLPIREEWLQDVVPSGTPVGRLNKDLQQTLGLSDNVMVVAGMTDGCASQIASGAVNPGDWNTTIGTTLVVKGVTTSEIRDPEGRLYCHRHPEGFWMPGGASNTGADWVSKNFSGNLDALNEAAAKLIPTGHLIYPLLQQGERFPFVAPQAKGFETAGLPDAARFAASMEGVAYIERYAYEVIEQLSGEKVKAVFTAGGASNSETWLTIRSNVLNLPIYKMKYVTGASGAAILAASKTHFSSIMAAAAAMTQTEKQVNPDAALARAYERSYQAFISILKEKGYISGHTYA</sequence>
<gene>
    <name evidence="6" type="ORF">SAMN04488055_1018</name>
</gene>
<dbReference type="AlphaFoldDB" id="A0A1N6DRD8"/>
<dbReference type="PANTHER" id="PTHR43095:SF2">
    <property type="entry name" value="GLUCONOKINASE"/>
    <property type="match status" value="1"/>
</dbReference>
<dbReference type="InterPro" id="IPR018485">
    <property type="entry name" value="FGGY_C"/>
</dbReference>
<dbReference type="InterPro" id="IPR018484">
    <property type="entry name" value="FGGY_N"/>
</dbReference>
<keyword evidence="2" id="KW-0808">Transferase</keyword>
<proteinExistence type="inferred from homology"/>
<dbReference type="Pfam" id="PF00370">
    <property type="entry name" value="FGGY_N"/>
    <property type="match status" value="1"/>
</dbReference>
<dbReference type="Pfam" id="PF02782">
    <property type="entry name" value="FGGY_C"/>
    <property type="match status" value="1"/>
</dbReference>
<name>A0A1N6DRD8_9BACT</name>
<evidence type="ECO:0000313" key="6">
    <source>
        <dbReference type="EMBL" id="SIN73352.1"/>
    </source>
</evidence>
<evidence type="ECO:0000259" key="4">
    <source>
        <dbReference type="Pfam" id="PF00370"/>
    </source>
</evidence>
<dbReference type="RefSeq" id="WP_074240455.1">
    <property type="nucleotide sequence ID" value="NZ_FSRA01000001.1"/>
</dbReference>
<evidence type="ECO:0000313" key="7">
    <source>
        <dbReference type="Proteomes" id="UP000185003"/>
    </source>
</evidence>
<evidence type="ECO:0000256" key="1">
    <source>
        <dbReference type="ARBA" id="ARBA00009156"/>
    </source>
</evidence>
<dbReference type="PANTHER" id="PTHR43095">
    <property type="entry name" value="SUGAR KINASE"/>
    <property type="match status" value="1"/>
</dbReference>
<dbReference type="GO" id="GO:0005975">
    <property type="term" value="P:carbohydrate metabolic process"/>
    <property type="evidence" value="ECO:0007669"/>
    <property type="project" value="InterPro"/>
</dbReference>
<evidence type="ECO:0000259" key="5">
    <source>
        <dbReference type="Pfam" id="PF02782"/>
    </source>
</evidence>
<dbReference type="Gene3D" id="3.30.420.40">
    <property type="match status" value="2"/>
</dbReference>
<keyword evidence="3 6" id="KW-0418">Kinase</keyword>
<evidence type="ECO:0000256" key="3">
    <source>
        <dbReference type="ARBA" id="ARBA00022777"/>
    </source>
</evidence>
<feature type="domain" description="Carbohydrate kinase FGGY C-terminal" evidence="5">
    <location>
        <begin position="252"/>
        <end position="425"/>
    </location>
</feature>
<dbReference type="InterPro" id="IPR000577">
    <property type="entry name" value="Carb_kinase_FGGY"/>
</dbReference>
<dbReference type="STRING" id="536979.SAMN04488055_1018"/>